<dbReference type="PANTHER" id="PTHR13194">
    <property type="entry name" value="COMPLEX I INTERMEDIATE-ASSOCIATED PROTEIN 30"/>
    <property type="match status" value="1"/>
</dbReference>
<comment type="caution">
    <text evidence="6">The sequence shown here is derived from an EMBL/GenBank/DDBJ whole genome shotgun (WGS) entry which is preliminary data.</text>
</comment>
<sequence length="255" mass="29414">MFLSFVVTNPSAGDSVLKQRGNMASPGGILTRIRSFMRQPTMKKAVKTIFPDPMDKFKWQDVLWDFRSKEALEEWTLVTDEQFGGKSTAEFVQSPGGRAIFKGHISTELPPASDVKYTGMCSIRAQPKWDWMGDVLTNDIADFDGIQMKIRGDGRTYAFNVQTQSIREDDVHQTFIHTRGGPLWEIVRIPFTKFVLTNAGYLQDHQMDFPRIRTVGFTLADYNTGPFHLEIDYIKLVMFMYQPKHFKYHHKPKDF</sequence>
<evidence type="ECO:0000256" key="3">
    <source>
        <dbReference type="ARBA" id="ARBA00023128"/>
    </source>
</evidence>
<comment type="similarity">
    <text evidence="2">Belongs to the CIA30 family.</text>
</comment>
<evidence type="ECO:0000313" key="6">
    <source>
        <dbReference type="EMBL" id="CAH3137307.1"/>
    </source>
</evidence>
<dbReference type="Proteomes" id="UP001159405">
    <property type="component" value="Unassembled WGS sequence"/>
</dbReference>
<name>A0ABN8P835_9CNID</name>
<evidence type="ECO:0000259" key="5">
    <source>
        <dbReference type="Pfam" id="PF08547"/>
    </source>
</evidence>
<dbReference type="InterPro" id="IPR039131">
    <property type="entry name" value="NDUFAF1"/>
</dbReference>
<evidence type="ECO:0000313" key="7">
    <source>
        <dbReference type="Proteomes" id="UP001159405"/>
    </source>
</evidence>
<keyword evidence="4" id="KW-0143">Chaperone</keyword>
<feature type="domain" description="NADH:ubiquinone oxidoreductase intermediate-associated protein 30" evidence="5">
    <location>
        <begin position="64"/>
        <end position="231"/>
    </location>
</feature>
<evidence type="ECO:0000256" key="4">
    <source>
        <dbReference type="ARBA" id="ARBA00023186"/>
    </source>
</evidence>
<keyword evidence="3" id="KW-0496">Mitochondrion</keyword>
<dbReference type="EMBL" id="CALNXK010000059">
    <property type="protein sequence ID" value="CAH3137307.1"/>
    <property type="molecule type" value="Genomic_DNA"/>
</dbReference>
<dbReference type="InterPro" id="IPR008979">
    <property type="entry name" value="Galactose-bd-like_sf"/>
</dbReference>
<dbReference type="PANTHER" id="PTHR13194:SF18">
    <property type="entry name" value="COMPLEX I INTERMEDIATE-ASSOCIATED PROTEIN 30, MITOCHONDRIAL"/>
    <property type="match status" value="1"/>
</dbReference>
<proteinExistence type="inferred from homology"/>
<dbReference type="Gene3D" id="2.60.120.430">
    <property type="entry name" value="Galactose-binding lectin"/>
    <property type="match status" value="1"/>
</dbReference>
<gene>
    <name evidence="6" type="ORF">PLOB_00038927</name>
</gene>
<organism evidence="6 7">
    <name type="scientific">Porites lobata</name>
    <dbReference type="NCBI Taxonomy" id="104759"/>
    <lineage>
        <taxon>Eukaryota</taxon>
        <taxon>Metazoa</taxon>
        <taxon>Cnidaria</taxon>
        <taxon>Anthozoa</taxon>
        <taxon>Hexacorallia</taxon>
        <taxon>Scleractinia</taxon>
        <taxon>Fungiina</taxon>
        <taxon>Poritidae</taxon>
        <taxon>Porites</taxon>
    </lineage>
</organism>
<evidence type="ECO:0000256" key="2">
    <source>
        <dbReference type="ARBA" id="ARBA00007884"/>
    </source>
</evidence>
<dbReference type="Pfam" id="PF08547">
    <property type="entry name" value="CIA30"/>
    <property type="match status" value="1"/>
</dbReference>
<evidence type="ECO:0000256" key="1">
    <source>
        <dbReference type="ARBA" id="ARBA00004173"/>
    </source>
</evidence>
<accession>A0ABN8P835</accession>
<dbReference type="InterPro" id="IPR013857">
    <property type="entry name" value="NADH-UbQ_OxRdtase-assoc_prot30"/>
</dbReference>
<reference evidence="6 7" key="1">
    <citation type="submission" date="2022-05" db="EMBL/GenBank/DDBJ databases">
        <authorList>
            <consortium name="Genoscope - CEA"/>
            <person name="William W."/>
        </authorList>
    </citation>
    <scope>NUCLEOTIDE SEQUENCE [LARGE SCALE GENOMIC DNA]</scope>
</reference>
<keyword evidence="7" id="KW-1185">Reference proteome</keyword>
<dbReference type="SUPFAM" id="SSF49785">
    <property type="entry name" value="Galactose-binding domain-like"/>
    <property type="match status" value="1"/>
</dbReference>
<protein>
    <recommendedName>
        <fullName evidence="5">NADH:ubiquinone oxidoreductase intermediate-associated protein 30 domain-containing protein</fullName>
    </recommendedName>
</protein>
<comment type="subcellular location">
    <subcellularLocation>
        <location evidence="1">Mitochondrion</location>
    </subcellularLocation>
</comment>